<organism evidence="1 2">
    <name type="scientific">Solanum pinnatisectum</name>
    <name type="common">tansyleaf nightshade</name>
    <dbReference type="NCBI Taxonomy" id="50273"/>
    <lineage>
        <taxon>Eukaryota</taxon>
        <taxon>Viridiplantae</taxon>
        <taxon>Streptophyta</taxon>
        <taxon>Embryophyta</taxon>
        <taxon>Tracheophyta</taxon>
        <taxon>Spermatophyta</taxon>
        <taxon>Magnoliopsida</taxon>
        <taxon>eudicotyledons</taxon>
        <taxon>Gunneridae</taxon>
        <taxon>Pentapetalae</taxon>
        <taxon>asterids</taxon>
        <taxon>lamiids</taxon>
        <taxon>Solanales</taxon>
        <taxon>Solanaceae</taxon>
        <taxon>Solanoideae</taxon>
        <taxon>Solaneae</taxon>
        <taxon>Solanum</taxon>
    </lineage>
</organism>
<dbReference type="AlphaFoldDB" id="A0AAV9MNU5"/>
<evidence type="ECO:0000313" key="1">
    <source>
        <dbReference type="EMBL" id="KAK4739473.1"/>
    </source>
</evidence>
<evidence type="ECO:0000313" key="2">
    <source>
        <dbReference type="Proteomes" id="UP001311915"/>
    </source>
</evidence>
<accession>A0AAV9MNU5</accession>
<keyword evidence="2" id="KW-1185">Reference proteome</keyword>
<sequence length="330" mass="36970">MTSPSENLNLAIIPYEYQESPFILPDVMLIDFFGITHLVYPLMEGASILGVDENQSLVHTTSSDEDNTPLAKMIPKKLRSQLRRVSSNPTTASIKWSHCNVICAAVITRSTKKIHGNKSKFVPPENPIDVADDISITKKNGKRKKTAFGGHCKEQDTLTKSVKKSKYTDDSDGDMVVVSETRKVRILEFKRRKMIRDSVVTAIGGQEMGELLGNRWRKMGRKETREFYINVTGLLLLFITKYLKAFLTMKNEEIVALRVAHSADMDQLHISYGLEHAGLVEENSQLKDELAKTQAARETKRSSNSTYLKNLVDLFAKGSPSSSSCVPPFV</sequence>
<dbReference type="Proteomes" id="UP001311915">
    <property type="component" value="Unassembled WGS sequence"/>
</dbReference>
<gene>
    <name evidence="1" type="ORF">R3W88_003170</name>
</gene>
<reference evidence="1 2" key="1">
    <citation type="submission" date="2023-10" db="EMBL/GenBank/DDBJ databases">
        <title>Genome-Wide Identification Analysis in wild type Solanum Pinnatisectum Reveals Some Genes Defensing Phytophthora Infestans.</title>
        <authorList>
            <person name="Sun C."/>
        </authorList>
    </citation>
    <scope>NUCLEOTIDE SEQUENCE [LARGE SCALE GENOMIC DNA]</scope>
    <source>
        <strain evidence="1">LQN</strain>
        <tissue evidence="1">Leaf</tissue>
    </source>
</reference>
<dbReference type="EMBL" id="JAWPEI010000001">
    <property type="protein sequence ID" value="KAK4739473.1"/>
    <property type="molecule type" value="Genomic_DNA"/>
</dbReference>
<name>A0AAV9MNU5_9SOLN</name>
<proteinExistence type="predicted"/>
<protein>
    <submittedName>
        <fullName evidence="1">Uncharacterized protein</fullName>
    </submittedName>
</protein>
<comment type="caution">
    <text evidence="1">The sequence shown here is derived from an EMBL/GenBank/DDBJ whole genome shotgun (WGS) entry which is preliminary data.</text>
</comment>